<accession>C8PNH5</accession>
<dbReference type="InterPro" id="IPR035461">
    <property type="entry name" value="GmhA/DiaA"/>
</dbReference>
<dbReference type="InterPro" id="IPR046348">
    <property type="entry name" value="SIS_dom_sf"/>
</dbReference>
<dbReference type="SUPFAM" id="SSF53697">
    <property type="entry name" value="SIS domain"/>
    <property type="match status" value="1"/>
</dbReference>
<dbReference type="GO" id="GO:1901135">
    <property type="term" value="P:carbohydrate derivative metabolic process"/>
    <property type="evidence" value="ECO:0007669"/>
    <property type="project" value="InterPro"/>
</dbReference>
<dbReference type="eggNOG" id="COG0279">
    <property type="taxonomic scope" value="Bacteria"/>
</dbReference>
<reference evidence="2 3" key="1">
    <citation type="submission" date="2009-07" db="EMBL/GenBank/DDBJ databases">
        <authorList>
            <person name="Madupu R."/>
            <person name="Sebastian Y."/>
            <person name="Durkin A.S."/>
            <person name="Torralba M."/>
            <person name="Methe B."/>
            <person name="Sutton G.G."/>
            <person name="Strausberg R.L."/>
            <person name="Nelson K.E."/>
        </authorList>
    </citation>
    <scope>NUCLEOTIDE SEQUENCE [LARGE SCALE GENOMIC DNA]</scope>
    <source>
        <strain evidence="2 3">ATCC 35580</strain>
    </source>
</reference>
<dbReference type="InterPro" id="IPR001347">
    <property type="entry name" value="SIS_dom"/>
</dbReference>
<dbReference type="Proteomes" id="UP000004509">
    <property type="component" value="Unassembled WGS sequence"/>
</dbReference>
<dbReference type="RefSeq" id="WP_006188089.1">
    <property type="nucleotide sequence ID" value="NZ_ACYH01000013.1"/>
</dbReference>
<gene>
    <name evidence="2" type="ORF">TREVI0001_2605</name>
</gene>
<dbReference type="EMBL" id="ACYH01000013">
    <property type="protein sequence ID" value="EEV21080.1"/>
    <property type="molecule type" value="Genomic_DNA"/>
</dbReference>
<evidence type="ECO:0000313" key="3">
    <source>
        <dbReference type="Proteomes" id="UP000004509"/>
    </source>
</evidence>
<evidence type="ECO:0000313" key="2">
    <source>
        <dbReference type="EMBL" id="EEV21080.1"/>
    </source>
</evidence>
<organism evidence="2 3">
    <name type="scientific">Treponema vincentii ATCC 35580</name>
    <dbReference type="NCBI Taxonomy" id="596324"/>
    <lineage>
        <taxon>Bacteria</taxon>
        <taxon>Pseudomonadati</taxon>
        <taxon>Spirochaetota</taxon>
        <taxon>Spirochaetia</taxon>
        <taxon>Spirochaetales</taxon>
        <taxon>Treponemataceae</taxon>
        <taxon>Treponema</taxon>
    </lineage>
</organism>
<dbReference type="InterPro" id="IPR050099">
    <property type="entry name" value="SIS_GmhA/DiaA_subfam"/>
</dbReference>
<dbReference type="AlphaFoldDB" id="C8PNH5"/>
<dbReference type="PANTHER" id="PTHR30390">
    <property type="entry name" value="SEDOHEPTULOSE 7-PHOSPHATE ISOMERASE / DNAA INITIATOR-ASSOCIATING FACTOR FOR REPLICATION INITIATION"/>
    <property type="match status" value="1"/>
</dbReference>
<sequence>MDYTNAINEYFEKEKCVIDSISREDLSQVMNVLENARHDGRNIFIMGNGGSAATASHFVCDFNKGVADGKGADFKPYRFICLNDNIPSMLAISNDISYDEVFLHQLKTLFISGDVVIGISGSGNSKNVLKAIEYANKNGGVTVGFEGYDGGKLKNMAQYNVHVPVMDMQITEDLHMVFDHCMMKILCQCAQ</sequence>
<protein>
    <recommendedName>
        <fullName evidence="1">SIS domain-containing protein</fullName>
    </recommendedName>
</protein>
<dbReference type="PROSITE" id="PS51464">
    <property type="entry name" value="SIS"/>
    <property type="match status" value="1"/>
</dbReference>
<name>C8PNH5_9SPIR</name>
<dbReference type="STRING" id="596324.TREVI0001_2605"/>
<proteinExistence type="predicted"/>
<comment type="caution">
    <text evidence="2">The sequence shown here is derived from an EMBL/GenBank/DDBJ whole genome shotgun (WGS) entry which is preliminary data.</text>
</comment>
<dbReference type="Gene3D" id="3.40.50.10490">
    <property type="entry name" value="Glucose-6-phosphate isomerase like protein, domain 1"/>
    <property type="match status" value="1"/>
</dbReference>
<evidence type="ECO:0000259" key="1">
    <source>
        <dbReference type="PROSITE" id="PS51464"/>
    </source>
</evidence>
<dbReference type="CDD" id="cd05006">
    <property type="entry name" value="SIS_GmhA"/>
    <property type="match status" value="1"/>
</dbReference>
<dbReference type="GO" id="GO:0097367">
    <property type="term" value="F:carbohydrate derivative binding"/>
    <property type="evidence" value="ECO:0007669"/>
    <property type="project" value="InterPro"/>
</dbReference>
<dbReference type="OrthoDB" id="9781311at2"/>
<dbReference type="Pfam" id="PF13580">
    <property type="entry name" value="SIS_2"/>
    <property type="match status" value="1"/>
</dbReference>
<dbReference type="PANTHER" id="PTHR30390:SF8">
    <property type="entry name" value="SUGAR ISOMERASE (SIS)"/>
    <property type="match status" value="1"/>
</dbReference>
<feature type="domain" description="SIS" evidence="1">
    <location>
        <begin position="29"/>
        <end position="191"/>
    </location>
</feature>